<gene>
    <name evidence="2" type="ORF">FYK55_13570</name>
</gene>
<keyword evidence="1" id="KW-0732">Signal</keyword>
<dbReference type="Proteomes" id="UP000324479">
    <property type="component" value="Unassembled WGS sequence"/>
</dbReference>
<protein>
    <recommendedName>
        <fullName evidence="4">Outer membrane protein beta-barrel domain-containing protein</fullName>
    </recommendedName>
</protein>
<evidence type="ECO:0000256" key="1">
    <source>
        <dbReference type="SAM" id="SignalP"/>
    </source>
</evidence>
<evidence type="ECO:0000313" key="3">
    <source>
        <dbReference type="Proteomes" id="UP000324479"/>
    </source>
</evidence>
<keyword evidence="3" id="KW-1185">Reference proteome</keyword>
<dbReference type="SUPFAM" id="SSF56925">
    <property type="entry name" value="OMPA-like"/>
    <property type="match status" value="1"/>
</dbReference>
<sequence length="260" mass="28487">MRWIASQMLATMLVLGAVAPVHAQDGSAGFVGGAELTLFRLHAQQGAGGDSDAGNFDDYFPDLGMNGSGRFWFGYEAANGVGLRARIFQWEQSQRYLGRTREQDFEIYDIEATVDTCIHSWDLTGFGGVRWGSIELDGSDFGEPNPMNFDGAGMTLGGEVRRQLLGNLGLLAGFRYSVLYGETDFAPIATSTLEDTYVDISEFKLGVEYARPTRFGNCFANVTWEHQVYGTDTYFPFAIDPETLGDVSLSGPVFSIGINR</sequence>
<organism evidence="2 3">
    <name type="scientific">Roseiconus nitratireducens</name>
    <dbReference type="NCBI Taxonomy" id="2605748"/>
    <lineage>
        <taxon>Bacteria</taxon>
        <taxon>Pseudomonadati</taxon>
        <taxon>Planctomycetota</taxon>
        <taxon>Planctomycetia</taxon>
        <taxon>Pirellulales</taxon>
        <taxon>Pirellulaceae</taxon>
        <taxon>Roseiconus</taxon>
    </lineage>
</organism>
<comment type="caution">
    <text evidence="2">The sequence shown here is derived from an EMBL/GenBank/DDBJ whole genome shotgun (WGS) entry which is preliminary data.</text>
</comment>
<dbReference type="RefSeq" id="WP_150076979.1">
    <property type="nucleotide sequence ID" value="NZ_VWOX01000007.1"/>
</dbReference>
<evidence type="ECO:0000313" key="2">
    <source>
        <dbReference type="EMBL" id="KAA5542565.1"/>
    </source>
</evidence>
<feature type="signal peptide" evidence="1">
    <location>
        <begin position="1"/>
        <end position="23"/>
    </location>
</feature>
<evidence type="ECO:0008006" key="4">
    <source>
        <dbReference type="Google" id="ProtNLM"/>
    </source>
</evidence>
<feature type="chain" id="PRO_5024394969" description="Outer membrane protein beta-barrel domain-containing protein" evidence="1">
    <location>
        <begin position="24"/>
        <end position="260"/>
    </location>
</feature>
<dbReference type="EMBL" id="VWOX01000007">
    <property type="protein sequence ID" value="KAA5542565.1"/>
    <property type="molecule type" value="Genomic_DNA"/>
</dbReference>
<accession>A0A5M6DBN7</accession>
<proteinExistence type="predicted"/>
<reference evidence="2 3" key="1">
    <citation type="submission" date="2019-08" db="EMBL/GenBank/DDBJ databases">
        <authorList>
            <person name="Dhanesh K."/>
            <person name="Kumar G."/>
            <person name="Sasikala C."/>
            <person name="Venkata Ramana C."/>
        </authorList>
    </citation>
    <scope>NUCLEOTIDE SEQUENCE [LARGE SCALE GENOMIC DNA]</scope>
    <source>
        <strain evidence="2 3">JC645</strain>
    </source>
</reference>
<name>A0A5M6DBN7_9BACT</name>
<dbReference type="AlphaFoldDB" id="A0A5M6DBN7"/>
<dbReference type="InterPro" id="IPR011250">
    <property type="entry name" value="OMP/PagP_B-barrel"/>
</dbReference>